<dbReference type="RefSeq" id="WP_211629780.1">
    <property type="nucleotide sequence ID" value="NZ_CP073100.1"/>
</dbReference>
<reference evidence="2" key="1">
    <citation type="submission" date="2021-04" db="EMBL/GenBank/DDBJ databases">
        <title>Luteolibacter sp. 32A isolated from the skin of an Anderson's salamander (Ambystoma andersonii).</title>
        <authorList>
            <person name="Spergser J."/>
            <person name="Busse H.-J."/>
        </authorList>
    </citation>
    <scope>NUCLEOTIDE SEQUENCE</scope>
    <source>
        <strain evidence="2">32A</strain>
    </source>
</reference>
<gene>
    <name evidence="2" type="ORF">KBB96_12495</name>
</gene>
<dbReference type="KEGG" id="lamb:KBB96_12495"/>
<evidence type="ECO:0000256" key="1">
    <source>
        <dbReference type="SAM" id="MobiDB-lite"/>
    </source>
</evidence>
<accession>A0A975G6J4</accession>
<dbReference type="EMBL" id="CP073100">
    <property type="protein sequence ID" value="QUE49691.1"/>
    <property type="molecule type" value="Genomic_DNA"/>
</dbReference>
<dbReference type="AlphaFoldDB" id="A0A975G6J4"/>
<organism evidence="2 3">
    <name type="scientific">Luteolibacter ambystomatis</name>
    <dbReference type="NCBI Taxonomy" id="2824561"/>
    <lineage>
        <taxon>Bacteria</taxon>
        <taxon>Pseudomonadati</taxon>
        <taxon>Verrucomicrobiota</taxon>
        <taxon>Verrucomicrobiia</taxon>
        <taxon>Verrucomicrobiales</taxon>
        <taxon>Verrucomicrobiaceae</taxon>
        <taxon>Luteolibacter</taxon>
    </lineage>
</organism>
<dbReference type="InterPro" id="IPR024079">
    <property type="entry name" value="MetalloPept_cat_dom_sf"/>
</dbReference>
<dbReference type="SUPFAM" id="SSF55486">
    <property type="entry name" value="Metalloproteases ('zincins'), catalytic domain"/>
    <property type="match status" value="1"/>
</dbReference>
<feature type="compositionally biased region" description="Basic and acidic residues" evidence="1">
    <location>
        <begin position="254"/>
        <end position="274"/>
    </location>
</feature>
<evidence type="ECO:0000313" key="3">
    <source>
        <dbReference type="Proteomes" id="UP000676169"/>
    </source>
</evidence>
<evidence type="ECO:0000313" key="2">
    <source>
        <dbReference type="EMBL" id="QUE49691.1"/>
    </source>
</evidence>
<dbReference type="GO" id="GO:0008237">
    <property type="term" value="F:metallopeptidase activity"/>
    <property type="evidence" value="ECO:0007669"/>
    <property type="project" value="InterPro"/>
</dbReference>
<dbReference type="Proteomes" id="UP000676169">
    <property type="component" value="Chromosome"/>
</dbReference>
<feature type="region of interest" description="Disordered" evidence="1">
    <location>
        <begin position="250"/>
        <end position="288"/>
    </location>
</feature>
<sequence>MRLQALLLALTALASAEPADVTAVDPAVRERLVLSPFYQRQMLVEGFPIVSSDKVADDALREAAWIIRRVLDGRKDILEAMTKAKVHLTVMAATEFTTDVPEHSKLTPKAYWDRRARGLGATPENPCVSCAEENLIEFKDDPYSSENIMIHEFAHAIHETGMKAVDPTFDKRLKASYDAAVAAGLWKGKYAGSNRQEYWAEATQSWFDDNRENDNEHNHVNTRVELKEYDPKVAALCAEVYGDKPWRYLRPSKRAPEDRAHLKGVPEGHVREFHWPPQQADQKEQPKK</sequence>
<protein>
    <submittedName>
        <fullName evidence="2">Uncharacterized protein</fullName>
    </submittedName>
</protein>
<keyword evidence="3" id="KW-1185">Reference proteome</keyword>
<name>A0A975G6J4_9BACT</name>
<proteinExistence type="predicted"/>
<dbReference type="Gene3D" id="3.40.390.10">
    <property type="entry name" value="Collagenase (Catalytic Domain)"/>
    <property type="match status" value="1"/>
</dbReference>